<sequence>MLGEGEAETNTFPQSLPAWMRSSRGRCSRPKPRDYSCLRTVLPQEHRPRRTRPGQRYRRDRWDVAEHKPETALFRAEWDLDIEERAAIADIEGRVPPILSLAFAAFQIACPAGHSVEVWQRAVDDAGRFLDRYGHEAAALGWLAADLFSADGFAWILKGAAVVNLTATAATQSDGRFFRWSDGRLCD</sequence>
<proteinExistence type="predicted"/>
<dbReference type="AlphaFoldDB" id="A0A1B2EQ66"/>
<keyword evidence="1" id="KW-0614">Plasmid</keyword>
<protein>
    <submittedName>
        <fullName evidence="1">Uncharacterized protein</fullName>
    </submittedName>
</protein>
<dbReference type="EMBL" id="CP016617">
    <property type="protein sequence ID" value="ANY82117.1"/>
    <property type="molecule type" value="Genomic_DNA"/>
</dbReference>
<dbReference type="KEGG" id="moc:BB934_27540"/>
<geneLocation type="plasmid" evidence="1">
    <name>unnamed1</name>
</geneLocation>
<organism evidence="1">
    <name type="scientific">Microvirga ossetica</name>
    <dbReference type="NCBI Taxonomy" id="1882682"/>
    <lineage>
        <taxon>Bacteria</taxon>
        <taxon>Pseudomonadati</taxon>
        <taxon>Pseudomonadota</taxon>
        <taxon>Alphaproteobacteria</taxon>
        <taxon>Hyphomicrobiales</taxon>
        <taxon>Methylobacteriaceae</taxon>
        <taxon>Microvirga</taxon>
    </lineage>
</organism>
<accession>A0A1B2EQ66</accession>
<evidence type="ECO:0000313" key="1">
    <source>
        <dbReference type="EMBL" id="ANY82117.1"/>
    </source>
</evidence>
<gene>
    <name evidence="1" type="ORF">BB934_27540</name>
</gene>
<name>A0A1B2EQ66_9HYPH</name>
<reference evidence="1" key="1">
    <citation type="submission" date="2016-07" db="EMBL/GenBank/DDBJ databases">
        <title>Microvirga ossetica sp. nov. a new species of rhizobia isolated from root nodules of the legume species Vicia alpestris Steven originated from North Ossetia region in the Caucasus.</title>
        <authorList>
            <person name="Safronova V.I."/>
            <person name="Kuznetsova I.G."/>
            <person name="Sazanova A.L."/>
            <person name="Belimov A."/>
            <person name="Andronov E."/>
            <person name="Osledkin Y.S."/>
            <person name="Onishchuk O.P."/>
            <person name="Kurchak O.N."/>
            <person name="Shaposhnikov A.I."/>
            <person name="Willems A."/>
            <person name="Tikhonovich I.A."/>
        </authorList>
    </citation>
    <scope>NUCLEOTIDE SEQUENCE [LARGE SCALE GENOMIC DNA]</scope>
    <source>
        <strain evidence="1">V5/3M</strain>
        <plasmid evidence="1">unnamed1</plasmid>
    </source>
</reference>